<name>A0A9P1MWX1_9PELO</name>
<dbReference type="GO" id="GO:0005764">
    <property type="term" value="C:lysosome"/>
    <property type="evidence" value="ECO:0007669"/>
    <property type="project" value="UniProtKB-SubCell"/>
</dbReference>
<keyword evidence="13" id="KW-1185">Reference proteome</keyword>
<feature type="domain" description="TLDc" evidence="11">
    <location>
        <begin position="187"/>
        <end position="354"/>
    </location>
</feature>
<dbReference type="SMART" id="SM00584">
    <property type="entry name" value="TLDc"/>
    <property type="match status" value="1"/>
</dbReference>
<dbReference type="InterPro" id="IPR006571">
    <property type="entry name" value="TLDc_dom"/>
</dbReference>
<keyword evidence="6" id="KW-0458">Lysosome</keyword>
<evidence type="ECO:0000256" key="6">
    <source>
        <dbReference type="ARBA" id="ARBA00023228"/>
    </source>
</evidence>
<dbReference type="PANTHER" id="PTHR23354:SF131">
    <property type="entry name" value="MTOR-ASSOCIATED PROTEIN MEAK7"/>
    <property type="match status" value="1"/>
</dbReference>
<gene>
    <name evidence="12" type="ORF">CAMP_LOCUS1546</name>
</gene>
<dbReference type="PROSITE" id="PS51886">
    <property type="entry name" value="TLDC"/>
    <property type="match status" value="1"/>
</dbReference>
<reference evidence="12" key="1">
    <citation type="submission" date="2022-11" db="EMBL/GenBank/DDBJ databases">
        <authorList>
            <person name="Kikuchi T."/>
        </authorList>
    </citation>
    <scope>NUCLEOTIDE SEQUENCE</scope>
    <source>
        <strain evidence="12">PS1010</strain>
    </source>
</reference>
<evidence type="ECO:0000313" key="13">
    <source>
        <dbReference type="Proteomes" id="UP001152747"/>
    </source>
</evidence>
<feature type="region of interest" description="Disordered" evidence="10">
    <location>
        <begin position="389"/>
        <end position="412"/>
    </location>
</feature>
<dbReference type="GO" id="GO:0016020">
    <property type="term" value="C:membrane"/>
    <property type="evidence" value="ECO:0007669"/>
    <property type="project" value="UniProtKB-SubCell"/>
</dbReference>
<organism evidence="12 13">
    <name type="scientific">Caenorhabditis angaria</name>
    <dbReference type="NCBI Taxonomy" id="860376"/>
    <lineage>
        <taxon>Eukaryota</taxon>
        <taxon>Metazoa</taxon>
        <taxon>Ecdysozoa</taxon>
        <taxon>Nematoda</taxon>
        <taxon>Chromadorea</taxon>
        <taxon>Rhabditida</taxon>
        <taxon>Rhabditina</taxon>
        <taxon>Rhabditomorpha</taxon>
        <taxon>Rhabditoidea</taxon>
        <taxon>Rhabditidae</taxon>
        <taxon>Peloderinae</taxon>
        <taxon>Caenorhabditis</taxon>
    </lineage>
</organism>
<keyword evidence="5" id="KW-0472">Membrane</keyword>
<comment type="caution">
    <text evidence="12">The sequence shown here is derived from an EMBL/GenBank/DDBJ whole genome shotgun (WGS) entry which is preliminary data.</text>
</comment>
<evidence type="ECO:0000259" key="11">
    <source>
        <dbReference type="PROSITE" id="PS51886"/>
    </source>
</evidence>
<keyword evidence="4" id="KW-0963">Cytoplasm</keyword>
<dbReference type="OrthoDB" id="289228at2759"/>
<evidence type="ECO:0000256" key="4">
    <source>
        <dbReference type="ARBA" id="ARBA00022490"/>
    </source>
</evidence>
<evidence type="ECO:0000256" key="10">
    <source>
        <dbReference type="SAM" id="MobiDB-lite"/>
    </source>
</evidence>
<dbReference type="AlphaFoldDB" id="A0A9P1MWX1"/>
<proteinExistence type="predicted"/>
<comment type="subcellular location">
    <subcellularLocation>
        <location evidence="3">Cytoplasm</location>
    </subcellularLocation>
    <subcellularLocation>
        <location evidence="2">Lysosome</location>
    </subcellularLocation>
    <subcellularLocation>
        <location evidence="1">Membrane</location>
    </subcellularLocation>
</comment>
<dbReference type="Pfam" id="PF07534">
    <property type="entry name" value="TLD"/>
    <property type="match status" value="1"/>
</dbReference>
<protein>
    <recommendedName>
        <fullName evidence="7">MTOR-associated protein MEAK7</fullName>
    </recommendedName>
    <alternativeName>
        <fullName evidence="9">TBC/LysM-associated domain-containing protein 1</fullName>
    </alternativeName>
    <alternativeName>
        <fullName evidence="8">TLD domain-containing protein 1</fullName>
    </alternativeName>
</protein>
<dbReference type="EMBL" id="CANHGI010000001">
    <property type="protein sequence ID" value="CAI5438909.1"/>
    <property type="molecule type" value="Genomic_DNA"/>
</dbReference>
<evidence type="ECO:0000256" key="1">
    <source>
        <dbReference type="ARBA" id="ARBA00004370"/>
    </source>
</evidence>
<sequence length="412" mass="46901">MTFLKICVGRRMGAQNGKLETGKVKFENLDDRDVGKMRELFEKYQAKNGRIDLSQFKAAFPILNQFSTKIFDYLKDAKDNKVTIPSVLQMCNSAFGTYSEQSEILKNLFANDIISNIVTIYSKANAISNHEKLIRYFNETNRFGNEKFDMFLLENPLFVKMSQFVFSSILSKVSKPIQPNLQNVKSSLLDSSDLLVLNSHLPMDQQKKWTLLFSSASMGDSFSQMVKRINREGSCIVLIRSENQKTFGFFASAGFQSGPLYHGNEQCFLFEIGKDNINLYSSTGRENNYAYLNYQQQSLPNGLGIGGKEDVWPVFIHEEYGSGICQKDSVAFEKCFVAGEKEFQIETMEVWRVGEKPVNRDENGDIIPEKKEKSIIDKDPEARAVLEMAGKPMHSDIYRDPPPLLDEEDETP</sequence>
<evidence type="ECO:0000256" key="7">
    <source>
        <dbReference type="ARBA" id="ARBA00039594"/>
    </source>
</evidence>
<dbReference type="Proteomes" id="UP001152747">
    <property type="component" value="Unassembled WGS sequence"/>
</dbReference>
<dbReference type="GO" id="GO:0005634">
    <property type="term" value="C:nucleus"/>
    <property type="evidence" value="ECO:0007669"/>
    <property type="project" value="TreeGrafter"/>
</dbReference>
<evidence type="ECO:0000256" key="2">
    <source>
        <dbReference type="ARBA" id="ARBA00004371"/>
    </source>
</evidence>
<dbReference type="PANTHER" id="PTHR23354">
    <property type="entry name" value="NUCLEOLAR PROTEIN 7/ESTROGEN RECEPTOR COACTIVATOR-RELATED"/>
    <property type="match status" value="1"/>
</dbReference>
<evidence type="ECO:0000256" key="5">
    <source>
        <dbReference type="ARBA" id="ARBA00023136"/>
    </source>
</evidence>
<evidence type="ECO:0000256" key="3">
    <source>
        <dbReference type="ARBA" id="ARBA00004496"/>
    </source>
</evidence>
<evidence type="ECO:0000256" key="9">
    <source>
        <dbReference type="ARBA" id="ARBA00042134"/>
    </source>
</evidence>
<evidence type="ECO:0000256" key="8">
    <source>
        <dbReference type="ARBA" id="ARBA00041780"/>
    </source>
</evidence>
<dbReference type="GO" id="GO:0006979">
    <property type="term" value="P:response to oxidative stress"/>
    <property type="evidence" value="ECO:0007669"/>
    <property type="project" value="TreeGrafter"/>
</dbReference>
<evidence type="ECO:0000313" key="12">
    <source>
        <dbReference type="EMBL" id="CAI5438909.1"/>
    </source>
</evidence>
<accession>A0A9P1MWX1</accession>